<feature type="region of interest" description="Disordered" evidence="1">
    <location>
        <begin position="1"/>
        <end position="20"/>
    </location>
</feature>
<evidence type="ECO:0000313" key="3">
    <source>
        <dbReference type="Proteomes" id="UP000481087"/>
    </source>
</evidence>
<name>A0A6L8V5W3_9BACL</name>
<dbReference type="Pfam" id="PF03646">
    <property type="entry name" value="FlaG"/>
    <property type="match status" value="1"/>
</dbReference>
<keyword evidence="2" id="KW-0282">Flagellum</keyword>
<sequence length="117" mass="13466">MEIQAVNENSALREKVTTTTGEKKVVEPKEHKIAVDKQQERVYSKDEVTKEVEGLNKWLDLKNSHLKFVLHDKLNEYYVQIVDDSSNEIVKEIPSKKVMDAVAAFRENLGIIVDKKI</sequence>
<organism evidence="2 3">
    <name type="scientific">Paenibacillus silvestris</name>
    <dbReference type="NCBI Taxonomy" id="2606219"/>
    <lineage>
        <taxon>Bacteria</taxon>
        <taxon>Bacillati</taxon>
        <taxon>Bacillota</taxon>
        <taxon>Bacilli</taxon>
        <taxon>Bacillales</taxon>
        <taxon>Paenibacillaceae</taxon>
        <taxon>Paenibacillus</taxon>
    </lineage>
</organism>
<dbReference type="InterPro" id="IPR035924">
    <property type="entry name" value="FlaG-like_sf"/>
</dbReference>
<evidence type="ECO:0000313" key="2">
    <source>
        <dbReference type="EMBL" id="MZQ85768.1"/>
    </source>
</evidence>
<keyword evidence="3" id="KW-1185">Reference proteome</keyword>
<dbReference type="Gene3D" id="3.30.160.170">
    <property type="entry name" value="FlaG-like"/>
    <property type="match status" value="1"/>
</dbReference>
<keyword evidence="2" id="KW-0966">Cell projection</keyword>
<dbReference type="RefSeq" id="WP_161410086.1">
    <property type="nucleotide sequence ID" value="NZ_WTUZ01000035.1"/>
</dbReference>
<dbReference type="AlphaFoldDB" id="A0A6L8V5W3"/>
<evidence type="ECO:0000256" key="1">
    <source>
        <dbReference type="SAM" id="MobiDB-lite"/>
    </source>
</evidence>
<comment type="caution">
    <text evidence="2">The sequence shown here is derived from an EMBL/GenBank/DDBJ whole genome shotgun (WGS) entry which is preliminary data.</text>
</comment>
<protein>
    <submittedName>
        <fullName evidence="2">Flagellar biosynthesis protein FlaG</fullName>
    </submittedName>
</protein>
<dbReference type="EMBL" id="WTUZ01000035">
    <property type="protein sequence ID" value="MZQ85768.1"/>
    <property type="molecule type" value="Genomic_DNA"/>
</dbReference>
<feature type="compositionally biased region" description="Polar residues" evidence="1">
    <location>
        <begin position="1"/>
        <end position="10"/>
    </location>
</feature>
<dbReference type="InterPro" id="IPR005186">
    <property type="entry name" value="FlaG"/>
</dbReference>
<accession>A0A6L8V5W3</accession>
<dbReference type="PANTHER" id="PTHR37166:SF1">
    <property type="entry name" value="PROTEIN FLAG"/>
    <property type="match status" value="1"/>
</dbReference>
<gene>
    <name evidence="2" type="ORF">GQF01_27055</name>
</gene>
<feature type="compositionally biased region" description="Basic and acidic residues" evidence="1">
    <location>
        <begin position="11"/>
        <end position="20"/>
    </location>
</feature>
<keyword evidence="2" id="KW-0969">Cilium</keyword>
<dbReference type="Proteomes" id="UP000481087">
    <property type="component" value="Unassembled WGS sequence"/>
</dbReference>
<proteinExistence type="predicted"/>
<dbReference type="SUPFAM" id="SSF160214">
    <property type="entry name" value="FlaG-like"/>
    <property type="match status" value="1"/>
</dbReference>
<reference evidence="2 3" key="1">
    <citation type="submission" date="2019-12" db="EMBL/GenBank/DDBJ databases">
        <title>Paenibacillus sp. nov. sp. isolated from soil.</title>
        <authorList>
            <person name="Kim J."/>
            <person name="Jeong S.E."/>
            <person name="Jung H.S."/>
            <person name="Jeon C.O."/>
        </authorList>
    </citation>
    <scope>NUCLEOTIDE SEQUENCE [LARGE SCALE GENOMIC DNA]</scope>
    <source>
        <strain evidence="2 3">5J-6</strain>
    </source>
</reference>
<dbReference type="PANTHER" id="PTHR37166">
    <property type="entry name" value="PROTEIN FLAG"/>
    <property type="match status" value="1"/>
</dbReference>